<feature type="transmembrane region" description="Helical" evidence="2">
    <location>
        <begin position="137"/>
        <end position="156"/>
    </location>
</feature>
<dbReference type="InParanoid" id="B4D8X2"/>
<dbReference type="EMBL" id="ABVL01000023">
    <property type="protein sequence ID" value="EDY17180.1"/>
    <property type="molecule type" value="Genomic_DNA"/>
</dbReference>
<keyword evidence="1" id="KW-0378">Hydrolase</keyword>
<dbReference type="RefSeq" id="WP_006982683.1">
    <property type="nucleotide sequence ID" value="NZ_ABVL01000023.1"/>
</dbReference>
<evidence type="ECO:0000259" key="3">
    <source>
        <dbReference type="PROSITE" id="PS50885"/>
    </source>
</evidence>
<dbReference type="SUPFAM" id="SSF81606">
    <property type="entry name" value="PP2C-like"/>
    <property type="match status" value="1"/>
</dbReference>
<dbReference type="CDD" id="cd06225">
    <property type="entry name" value="HAMP"/>
    <property type="match status" value="1"/>
</dbReference>
<name>B4D8X2_9BACT</name>
<dbReference type="Proteomes" id="UP000005824">
    <property type="component" value="Unassembled WGS sequence"/>
</dbReference>
<dbReference type="CDD" id="cd12912">
    <property type="entry name" value="PDC2_MCP_like"/>
    <property type="match status" value="1"/>
</dbReference>
<dbReference type="Pfam" id="PF00672">
    <property type="entry name" value="HAMP"/>
    <property type="match status" value="1"/>
</dbReference>
<evidence type="ECO:0000256" key="2">
    <source>
        <dbReference type="SAM" id="Phobius"/>
    </source>
</evidence>
<dbReference type="Pfam" id="PF07228">
    <property type="entry name" value="SpoIIE"/>
    <property type="match status" value="1"/>
</dbReference>
<dbReference type="SMART" id="SM00331">
    <property type="entry name" value="PP2C_SIG"/>
    <property type="match status" value="1"/>
</dbReference>
<dbReference type="AlphaFoldDB" id="B4D8X2"/>
<comment type="caution">
    <text evidence="4">The sequence shown here is derived from an EMBL/GenBank/DDBJ whole genome shotgun (WGS) entry which is preliminary data.</text>
</comment>
<accession>B4D8X2</accession>
<dbReference type="GO" id="GO:0016020">
    <property type="term" value="C:membrane"/>
    <property type="evidence" value="ECO:0007669"/>
    <property type="project" value="InterPro"/>
</dbReference>
<dbReference type="InterPro" id="IPR036457">
    <property type="entry name" value="PPM-type-like_dom_sf"/>
</dbReference>
<dbReference type="SUPFAM" id="SSF158472">
    <property type="entry name" value="HAMP domain-like"/>
    <property type="match status" value="1"/>
</dbReference>
<dbReference type="PANTHER" id="PTHR43156">
    <property type="entry name" value="STAGE II SPORULATION PROTEIN E-RELATED"/>
    <property type="match status" value="1"/>
</dbReference>
<sequence length="469" mass="51478">MKAVGETIMITYSAPFRKDGLFWGIATSDIAVSQFMREGKAGTVGKSGYLFIVSKQGRFLTFPDESKIMQGTIQQANAVLGKGMLSGKPGFLRTRGPWKDRLTWVAYEPILGGELALAVVYPEDEALAEATELRDELLVTGAIGMLCLLGVLIFIARTSSKPIAELARAAQLVAGGDLEQRLSVSAPTEEVRHLMNAFNKMTRDLQMRMQELRYTTTVKERFEGELSAARSIQMSLVPKHFPAFPGRPEFDVHALLRPAREIGGDLYDFYFLDDDWLCLLIGDVSGKGVPAALFMAVTKTLLKASSSRREPMASMIAHVNDELCEQTDSGMFVSLLYAHLHTRTGELEFCSAGHPSPFLIGADHQARPLEGAKDVALGAMSALDYHTTRVQLAPGDTLFIYTDGVTEALDRSDHFYSTARLTAVLNDVGTLAVEKITRGVVRDVRTFCGEREQSDDISVMAVRWLGPAQ</sequence>
<dbReference type="Gene3D" id="3.60.40.10">
    <property type="entry name" value="PPM-type phosphatase domain"/>
    <property type="match status" value="1"/>
</dbReference>
<dbReference type="eggNOG" id="COG2208">
    <property type="taxonomic scope" value="Bacteria"/>
</dbReference>
<evidence type="ECO:0000256" key="1">
    <source>
        <dbReference type="ARBA" id="ARBA00022801"/>
    </source>
</evidence>
<keyword evidence="2" id="KW-0812">Transmembrane</keyword>
<reference evidence="4 5" key="1">
    <citation type="journal article" date="2011" name="J. Bacteriol.">
        <title>Genome sequence of Chthoniobacter flavus Ellin428, an aerobic heterotrophic soil bacterium.</title>
        <authorList>
            <person name="Kant R."/>
            <person name="van Passel M.W."/>
            <person name="Palva A."/>
            <person name="Lucas S."/>
            <person name="Lapidus A."/>
            <person name="Glavina Del Rio T."/>
            <person name="Dalin E."/>
            <person name="Tice H."/>
            <person name="Bruce D."/>
            <person name="Goodwin L."/>
            <person name="Pitluck S."/>
            <person name="Larimer F.W."/>
            <person name="Land M.L."/>
            <person name="Hauser L."/>
            <person name="Sangwan P."/>
            <person name="de Vos W.M."/>
            <person name="Janssen P.H."/>
            <person name="Smidt H."/>
        </authorList>
    </citation>
    <scope>NUCLEOTIDE SEQUENCE [LARGE SCALE GENOMIC DNA]</scope>
    <source>
        <strain evidence="4 5">Ellin428</strain>
    </source>
</reference>
<dbReference type="GO" id="GO:0007165">
    <property type="term" value="P:signal transduction"/>
    <property type="evidence" value="ECO:0007669"/>
    <property type="project" value="InterPro"/>
</dbReference>
<dbReference type="InterPro" id="IPR001932">
    <property type="entry name" value="PPM-type_phosphatase-like_dom"/>
</dbReference>
<dbReference type="InterPro" id="IPR052016">
    <property type="entry name" value="Bact_Sigma-Reg"/>
</dbReference>
<keyword evidence="5" id="KW-1185">Reference proteome</keyword>
<feature type="domain" description="HAMP" evidence="3">
    <location>
        <begin position="157"/>
        <end position="210"/>
    </location>
</feature>
<dbReference type="STRING" id="497964.CfE428DRAFT_5362"/>
<gene>
    <name evidence="4" type="ORF">CfE428DRAFT_5362</name>
</gene>
<dbReference type="SMART" id="SM00304">
    <property type="entry name" value="HAMP"/>
    <property type="match status" value="1"/>
</dbReference>
<dbReference type="InterPro" id="IPR003660">
    <property type="entry name" value="HAMP_dom"/>
</dbReference>
<dbReference type="GO" id="GO:0016791">
    <property type="term" value="F:phosphatase activity"/>
    <property type="evidence" value="ECO:0007669"/>
    <property type="project" value="TreeGrafter"/>
</dbReference>
<organism evidence="4 5">
    <name type="scientific">Chthoniobacter flavus Ellin428</name>
    <dbReference type="NCBI Taxonomy" id="497964"/>
    <lineage>
        <taxon>Bacteria</taxon>
        <taxon>Pseudomonadati</taxon>
        <taxon>Verrucomicrobiota</taxon>
        <taxon>Spartobacteria</taxon>
        <taxon>Chthoniobacterales</taxon>
        <taxon>Chthoniobacteraceae</taxon>
        <taxon>Chthoniobacter</taxon>
    </lineage>
</organism>
<dbReference type="Gene3D" id="6.10.340.10">
    <property type="match status" value="1"/>
</dbReference>
<protein>
    <submittedName>
        <fullName evidence="4">Protein serine/threonine phosphatase</fullName>
    </submittedName>
</protein>
<dbReference type="PANTHER" id="PTHR43156:SF2">
    <property type="entry name" value="STAGE II SPORULATION PROTEIN E"/>
    <property type="match status" value="1"/>
</dbReference>
<dbReference type="eggNOG" id="COG2770">
    <property type="taxonomic scope" value="Bacteria"/>
</dbReference>
<proteinExistence type="predicted"/>
<dbReference type="Gene3D" id="3.30.450.20">
    <property type="entry name" value="PAS domain"/>
    <property type="match status" value="1"/>
</dbReference>
<evidence type="ECO:0000313" key="5">
    <source>
        <dbReference type="Proteomes" id="UP000005824"/>
    </source>
</evidence>
<keyword evidence="2" id="KW-0472">Membrane</keyword>
<keyword evidence="2" id="KW-1133">Transmembrane helix</keyword>
<dbReference type="PROSITE" id="PS50885">
    <property type="entry name" value="HAMP"/>
    <property type="match status" value="1"/>
</dbReference>
<evidence type="ECO:0000313" key="4">
    <source>
        <dbReference type="EMBL" id="EDY17180.1"/>
    </source>
</evidence>